<gene>
    <name evidence="3" type="ORF">ADN01_17165</name>
</gene>
<dbReference type="InterPro" id="IPR007295">
    <property type="entry name" value="DUF402"/>
</dbReference>
<dbReference type="GO" id="GO:0016787">
    <property type="term" value="F:hydrolase activity"/>
    <property type="evidence" value="ECO:0007669"/>
    <property type="project" value="UniProtKB-KW"/>
</dbReference>
<evidence type="ECO:0000256" key="1">
    <source>
        <dbReference type="ARBA" id="ARBA00022801"/>
    </source>
</evidence>
<dbReference type="InterPro" id="IPR035930">
    <property type="entry name" value="FomD-like_sf"/>
</dbReference>
<dbReference type="Gene3D" id="2.40.380.10">
    <property type="entry name" value="FomD-like"/>
    <property type="match status" value="1"/>
</dbReference>
<evidence type="ECO:0000313" key="3">
    <source>
        <dbReference type="EMBL" id="KPL75584.1"/>
    </source>
</evidence>
<dbReference type="Proteomes" id="UP000050501">
    <property type="component" value="Unassembled WGS sequence"/>
</dbReference>
<dbReference type="PANTHER" id="PTHR39159">
    <property type="match status" value="1"/>
</dbReference>
<name>A0A0P6XKM6_9CHLR</name>
<organism evidence="3 4">
    <name type="scientific">Levilinea saccharolytica</name>
    <dbReference type="NCBI Taxonomy" id="229921"/>
    <lineage>
        <taxon>Bacteria</taxon>
        <taxon>Bacillati</taxon>
        <taxon>Chloroflexota</taxon>
        <taxon>Anaerolineae</taxon>
        <taxon>Anaerolineales</taxon>
        <taxon>Anaerolineaceae</taxon>
        <taxon>Levilinea</taxon>
    </lineage>
</organism>
<feature type="domain" description="DUF402" evidence="2">
    <location>
        <begin position="36"/>
        <end position="163"/>
    </location>
</feature>
<dbReference type="SUPFAM" id="SSF159234">
    <property type="entry name" value="FomD-like"/>
    <property type="match status" value="1"/>
</dbReference>
<dbReference type="PANTHER" id="PTHR39159:SF1">
    <property type="entry name" value="UPF0374 PROTEIN YGAC"/>
    <property type="match status" value="1"/>
</dbReference>
<evidence type="ECO:0000313" key="4">
    <source>
        <dbReference type="Proteomes" id="UP000050501"/>
    </source>
</evidence>
<comment type="caution">
    <text evidence="3">The sequence shown here is derived from an EMBL/GenBank/DDBJ whole genome shotgun (WGS) entry which is preliminary data.</text>
</comment>
<dbReference type="AlphaFoldDB" id="A0A0P6XKM6"/>
<dbReference type="Pfam" id="PF04167">
    <property type="entry name" value="DUF402"/>
    <property type="match status" value="1"/>
</dbReference>
<dbReference type="EMBL" id="LGCM01000065">
    <property type="protein sequence ID" value="KPL75584.1"/>
    <property type="molecule type" value="Genomic_DNA"/>
</dbReference>
<evidence type="ECO:0000259" key="2">
    <source>
        <dbReference type="Pfam" id="PF04167"/>
    </source>
</evidence>
<keyword evidence="4" id="KW-1185">Reference proteome</keyword>
<keyword evidence="1" id="KW-0378">Hydrolase</keyword>
<reference evidence="3 4" key="1">
    <citation type="submission" date="2015-07" db="EMBL/GenBank/DDBJ databases">
        <title>Genome sequence of Levilinea saccharolytica DSM 16555.</title>
        <authorList>
            <person name="Hemp J."/>
            <person name="Ward L.M."/>
            <person name="Pace L.A."/>
            <person name="Fischer W.W."/>
        </authorList>
    </citation>
    <scope>NUCLEOTIDE SEQUENCE [LARGE SCALE GENOMIC DNA]</scope>
    <source>
        <strain evidence="3 4">KIBI-1</strain>
    </source>
</reference>
<dbReference type="InterPro" id="IPR050212">
    <property type="entry name" value="Ntdp-like"/>
</dbReference>
<accession>A0A0P6XKM6</accession>
<proteinExistence type="predicted"/>
<dbReference type="STRING" id="229921.ADN01_17165"/>
<protein>
    <recommendedName>
        <fullName evidence="2">DUF402 domain-containing protein</fullName>
    </recommendedName>
</protein>
<sequence length="175" mass="19873">MFIFAVGRCFVSITAASHADVIKLNPRGEETWRYPGKILVRGEKAVLLEAFFNRKDRMFHGIFLRVGDRFVEAYFSQRGYNIFAMYDVDDGHLKGWYCNVTRPALFQDGQISYVDLALDLLVYPDGSSLVLDEDEFAELNLSPEEAQFAWDSLAELKALFASGAAQDLERLVREG</sequence>